<proteinExistence type="predicted"/>
<evidence type="ECO:0000256" key="2">
    <source>
        <dbReference type="ARBA" id="ARBA00022679"/>
    </source>
</evidence>
<dbReference type="Pfam" id="PF08241">
    <property type="entry name" value="Methyltransf_11"/>
    <property type="match status" value="1"/>
</dbReference>
<dbReference type="InterPro" id="IPR029063">
    <property type="entry name" value="SAM-dependent_MTases_sf"/>
</dbReference>
<reference evidence="5 6" key="1">
    <citation type="submission" date="2023-07" db="EMBL/GenBank/DDBJ databases">
        <title>Sequencing the genomes of 1000 actinobacteria strains.</title>
        <authorList>
            <person name="Klenk H.-P."/>
        </authorList>
    </citation>
    <scope>NUCLEOTIDE SEQUENCE [LARGE SCALE GENOMIC DNA]</scope>
    <source>
        <strain evidence="5 6">DSM 46740</strain>
    </source>
</reference>
<evidence type="ECO:0000313" key="5">
    <source>
        <dbReference type="EMBL" id="MDP9850297.1"/>
    </source>
</evidence>
<name>A0ABT9QU68_9ACTN</name>
<dbReference type="SUPFAM" id="SSF53335">
    <property type="entry name" value="S-adenosyl-L-methionine-dependent methyltransferases"/>
    <property type="match status" value="1"/>
</dbReference>
<feature type="domain" description="Methyltransferase type 11" evidence="4">
    <location>
        <begin position="43"/>
        <end position="136"/>
    </location>
</feature>
<evidence type="ECO:0000256" key="1">
    <source>
        <dbReference type="ARBA" id="ARBA00022603"/>
    </source>
</evidence>
<dbReference type="Proteomes" id="UP001225356">
    <property type="component" value="Unassembled WGS sequence"/>
</dbReference>
<keyword evidence="6" id="KW-1185">Reference proteome</keyword>
<dbReference type="RefSeq" id="WP_307569242.1">
    <property type="nucleotide sequence ID" value="NZ_JAUSQU010000002.1"/>
</dbReference>
<evidence type="ECO:0000256" key="3">
    <source>
        <dbReference type="ARBA" id="ARBA00022691"/>
    </source>
</evidence>
<protein>
    <submittedName>
        <fullName evidence="5">SAM-dependent methyltransferase</fullName>
    </submittedName>
</protein>
<keyword evidence="1 5" id="KW-0489">Methyltransferase</keyword>
<evidence type="ECO:0000313" key="6">
    <source>
        <dbReference type="Proteomes" id="UP001225356"/>
    </source>
</evidence>
<sequence>MPNDYDSFAEAYSAENEASLVNAYYERPAILDLAGDVAGRRILDAGCGSGPLSAALRDRGAIVTGFDSSAKMLELARQRLGDGAALHLADLGSPLPFSDAAFDDVVASLVLHYLEDWTALLAELRRVLMPGGRLVVSVNHPFVDYLQAGPGAGYFVTGTYSEEWTLGGHSALMSFWRRPLHAMTDAFTAAGFRIAVISEPSPAPGARELFPEIFAGKPSGAFLCFLFFVLQAD</sequence>
<dbReference type="EMBL" id="JAUSQU010000002">
    <property type="protein sequence ID" value="MDP9850297.1"/>
    <property type="molecule type" value="Genomic_DNA"/>
</dbReference>
<dbReference type="Gene3D" id="3.40.50.150">
    <property type="entry name" value="Vaccinia Virus protein VP39"/>
    <property type="match status" value="1"/>
</dbReference>
<dbReference type="PANTHER" id="PTHR43464:SF19">
    <property type="entry name" value="UBIQUINONE BIOSYNTHESIS O-METHYLTRANSFERASE, MITOCHONDRIAL"/>
    <property type="match status" value="1"/>
</dbReference>
<organism evidence="5 6">
    <name type="scientific">Streptosporangium lutulentum</name>
    <dbReference type="NCBI Taxonomy" id="1461250"/>
    <lineage>
        <taxon>Bacteria</taxon>
        <taxon>Bacillati</taxon>
        <taxon>Actinomycetota</taxon>
        <taxon>Actinomycetes</taxon>
        <taxon>Streptosporangiales</taxon>
        <taxon>Streptosporangiaceae</taxon>
        <taxon>Streptosporangium</taxon>
    </lineage>
</organism>
<keyword evidence="2" id="KW-0808">Transferase</keyword>
<comment type="caution">
    <text evidence="5">The sequence shown here is derived from an EMBL/GenBank/DDBJ whole genome shotgun (WGS) entry which is preliminary data.</text>
</comment>
<keyword evidence="3" id="KW-0949">S-adenosyl-L-methionine</keyword>
<dbReference type="GO" id="GO:0032259">
    <property type="term" value="P:methylation"/>
    <property type="evidence" value="ECO:0007669"/>
    <property type="project" value="UniProtKB-KW"/>
</dbReference>
<dbReference type="InterPro" id="IPR013216">
    <property type="entry name" value="Methyltransf_11"/>
</dbReference>
<dbReference type="PANTHER" id="PTHR43464">
    <property type="entry name" value="METHYLTRANSFERASE"/>
    <property type="match status" value="1"/>
</dbReference>
<gene>
    <name evidence="5" type="ORF">J2853_009593</name>
</gene>
<dbReference type="GO" id="GO:0008168">
    <property type="term" value="F:methyltransferase activity"/>
    <property type="evidence" value="ECO:0007669"/>
    <property type="project" value="UniProtKB-KW"/>
</dbReference>
<evidence type="ECO:0000259" key="4">
    <source>
        <dbReference type="Pfam" id="PF08241"/>
    </source>
</evidence>
<accession>A0ABT9QU68</accession>
<dbReference type="CDD" id="cd02440">
    <property type="entry name" value="AdoMet_MTases"/>
    <property type="match status" value="1"/>
</dbReference>